<name>A0A2V2MTC2_9EURY</name>
<dbReference type="AlphaFoldDB" id="A0A2V2MTC2"/>
<proteinExistence type="predicted"/>
<reference evidence="2 3" key="1">
    <citation type="submission" date="2018-05" db="EMBL/GenBank/DDBJ databases">
        <title>Draft genome of Methanospirillum stamsii Pt1.</title>
        <authorList>
            <person name="Dueholm M.S."/>
            <person name="Nielsen P.H."/>
            <person name="Bakmann L.F."/>
            <person name="Otzen D.E."/>
        </authorList>
    </citation>
    <scope>NUCLEOTIDE SEQUENCE [LARGE SCALE GENOMIC DNA]</scope>
    <source>
        <strain evidence="2 3">Pt1</strain>
    </source>
</reference>
<evidence type="ECO:0000313" key="2">
    <source>
        <dbReference type="EMBL" id="PWR70659.1"/>
    </source>
</evidence>
<organism evidence="2 3">
    <name type="scientific">Methanospirillum stamsii</name>
    <dbReference type="NCBI Taxonomy" id="1277351"/>
    <lineage>
        <taxon>Archaea</taxon>
        <taxon>Methanobacteriati</taxon>
        <taxon>Methanobacteriota</taxon>
        <taxon>Stenosarchaea group</taxon>
        <taxon>Methanomicrobia</taxon>
        <taxon>Methanomicrobiales</taxon>
        <taxon>Methanospirillaceae</taxon>
        <taxon>Methanospirillum</taxon>
    </lineage>
</organism>
<evidence type="ECO:0000256" key="1">
    <source>
        <dbReference type="SAM" id="MobiDB-lite"/>
    </source>
</evidence>
<sequence length="281" mass="31112">MKKPIFSHITRKMGSILLLIILCLFLSSAGCIQLPILDEKTSGDPALPEETQTSSTPEIIPSPEETVKQVFPPDMPPEIRERLIREGKIPSSGNNNPIFPNPLLTPNPKPTSYVVQGESSLSEDAFIPSRESIYFSLNPSWSGPGSLNSVYTQSGIPLNSTIKEFEVHVEKGPFSVRYTVHPKSTPLVSWAKVTVLDSFQNIVHEDGYNREFSSEKVKEFVVYEEGNFIVRLSGGYTTLDISINTPDGVIKPQTSATKGDGEIPANMPPQLRERLMREGRI</sequence>
<evidence type="ECO:0000313" key="3">
    <source>
        <dbReference type="Proteomes" id="UP000245934"/>
    </source>
</evidence>
<feature type="region of interest" description="Disordered" evidence="1">
    <location>
        <begin position="40"/>
        <end position="60"/>
    </location>
</feature>
<protein>
    <recommendedName>
        <fullName evidence="4">Lipoprotein</fullName>
    </recommendedName>
</protein>
<dbReference type="OrthoDB" id="117618at2157"/>
<dbReference type="PROSITE" id="PS51257">
    <property type="entry name" value="PROKAR_LIPOPROTEIN"/>
    <property type="match status" value="1"/>
</dbReference>
<dbReference type="GeneID" id="97611434"/>
<dbReference type="Proteomes" id="UP000245934">
    <property type="component" value="Unassembled WGS sequence"/>
</dbReference>
<dbReference type="RefSeq" id="WP_109941999.1">
    <property type="nucleotide sequence ID" value="NZ_CP176366.1"/>
</dbReference>
<dbReference type="EMBL" id="QGMZ01000040">
    <property type="protein sequence ID" value="PWR70659.1"/>
    <property type="molecule type" value="Genomic_DNA"/>
</dbReference>
<keyword evidence="3" id="KW-1185">Reference proteome</keyword>
<evidence type="ECO:0008006" key="4">
    <source>
        <dbReference type="Google" id="ProtNLM"/>
    </source>
</evidence>
<gene>
    <name evidence="2" type="ORF">DLD82_15295</name>
</gene>
<accession>A0A2V2MTC2</accession>
<comment type="caution">
    <text evidence="2">The sequence shown here is derived from an EMBL/GenBank/DDBJ whole genome shotgun (WGS) entry which is preliminary data.</text>
</comment>